<evidence type="ECO:0000256" key="2">
    <source>
        <dbReference type="ARBA" id="ARBA00022737"/>
    </source>
</evidence>
<sequence length="675" mass="76346">MLENKLLYHVVLGLVPQCATLDSIFYYSPKLTTICISSESDLAICPLLLLIVLAPCVITRRYGHTLMFLSLDPAEYPGCDCWREKGPYWLSGLLLSEITNLNHLSELRVLNLAGNLLKHVENLNGMDSLMELNLRRNRIQSVSDIDCLPSLQRLYLSFNEICSAVSCLSDSSSLSEVSLDGNPIAIEHSYRQNVLYNMQQLRLLDMRRVSEDERRMALVAARKEEERKREMRKIATLKEKRRVAINNAKKQWDVIQGSLMSHVGKTGKIPELYTSHVGSYPNTRRPNDTGIPQNKDVTTIFDDVFHISGKLEKLLKYPAGSHSAQSDVPSTATDVPSTATDVTSTSIDVPSASTDVPSTPNLSDEQQESEIQKNSGSKTHNEQLKSTKQTFIFRSPSNIENDECDLNNLAELDDNSLAMYGIGSLEALDRTYGIPTAGSVTTILFNFIDFDEIVKHLPKLKSRFPGLVCLVLNACNIHSLTQLNALATVRRLDHIVIDEVNPVTKFSLWRYYLLFRLAHFSLKTINNKEVTATDIVHAEHLFGTFSHLMTTYLTSAQLITLVSETKKKQILATLEERNKKATDTKFFDKSQEELAGRSILVYPGSSRQQKSKICKKLAKEYVSEIVRNVLHAEKKRSEVSRIWPELFEDFLLNILSDMDDTNTYIKNWFDKLEKS</sequence>
<reference evidence="4" key="1">
    <citation type="submission" date="2015-07" db="EMBL/GenBank/DDBJ databases">
        <title>MeaNS - Measles Nucleotide Surveillance Program.</title>
        <authorList>
            <person name="Tran T."/>
            <person name="Druce J."/>
        </authorList>
    </citation>
    <scope>NUCLEOTIDE SEQUENCE</scope>
    <source>
        <strain evidence="4">UCB-OBI-ISO-001</strain>
        <tissue evidence="4">Gonad</tissue>
    </source>
</reference>
<dbReference type="InterPro" id="IPR050576">
    <property type="entry name" value="Cilia_flagella_integrity"/>
</dbReference>
<feature type="region of interest" description="Disordered" evidence="3">
    <location>
        <begin position="321"/>
        <end position="387"/>
    </location>
</feature>
<accession>A0A0L8I9Z5</accession>
<dbReference type="InterPro" id="IPR032675">
    <property type="entry name" value="LRR_dom_sf"/>
</dbReference>
<evidence type="ECO:0000313" key="4">
    <source>
        <dbReference type="EMBL" id="KOF98267.1"/>
    </source>
</evidence>
<organism evidence="4">
    <name type="scientific">Octopus bimaculoides</name>
    <name type="common">California two-spotted octopus</name>
    <dbReference type="NCBI Taxonomy" id="37653"/>
    <lineage>
        <taxon>Eukaryota</taxon>
        <taxon>Metazoa</taxon>
        <taxon>Spiralia</taxon>
        <taxon>Lophotrochozoa</taxon>
        <taxon>Mollusca</taxon>
        <taxon>Cephalopoda</taxon>
        <taxon>Coleoidea</taxon>
        <taxon>Octopodiformes</taxon>
        <taxon>Octopoda</taxon>
        <taxon>Incirrata</taxon>
        <taxon>Octopodidae</taxon>
        <taxon>Octopus</taxon>
    </lineage>
</organism>
<protein>
    <recommendedName>
        <fullName evidence="5">Leucine-rich repeat-containing protein 49</fullName>
    </recommendedName>
</protein>
<proteinExistence type="predicted"/>
<gene>
    <name evidence="4" type="ORF">OCBIM_22026577mg</name>
</gene>
<evidence type="ECO:0008006" key="5">
    <source>
        <dbReference type="Google" id="ProtNLM"/>
    </source>
</evidence>
<dbReference type="PROSITE" id="PS51450">
    <property type="entry name" value="LRR"/>
    <property type="match status" value="2"/>
</dbReference>
<dbReference type="AlphaFoldDB" id="A0A0L8I9Z5"/>
<dbReference type="PANTHER" id="PTHR45973:SF8">
    <property type="entry name" value="LEUCINE-RICH REPEAT-CONTAINING PROTEIN 49"/>
    <property type="match status" value="1"/>
</dbReference>
<dbReference type="Gene3D" id="3.80.10.10">
    <property type="entry name" value="Ribonuclease Inhibitor"/>
    <property type="match status" value="2"/>
</dbReference>
<dbReference type="Pfam" id="PF14580">
    <property type="entry name" value="LRR_9"/>
    <property type="match status" value="1"/>
</dbReference>
<evidence type="ECO:0000256" key="3">
    <source>
        <dbReference type="SAM" id="MobiDB-lite"/>
    </source>
</evidence>
<dbReference type="SUPFAM" id="SSF52058">
    <property type="entry name" value="L domain-like"/>
    <property type="match status" value="1"/>
</dbReference>
<dbReference type="InterPro" id="IPR001611">
    <property type="entry name" value="Leu-rich_rpt"/>
</dbReference>
<dbReference type="STRING" id="37653.A0A0L8I9Z5"/>
<feature type="compositionally biased region" description="Polar residues" evidence="3">
    <location>
        <begin position="322"/>
        <end position="364"/>
    </location>
</feature>
<evidence type="ECO:0000256" key="1">
    <source>
        <dbReference type="ARBA" id="ARBA00022614"/>
    </source>
</evidence>
<dbReference type="OrthoDB" id="1939344at2759"/>
<dbReference type="SUPFAM" id="SSF52075">
    <property type="entry name" value="Outer arm dynein light chain 1"/>
    <property type="match status" value="1"/>
</dbReference>
<dbReference type="EMBL" id="KQ416193">
    <property type="protein sequence ID" value="KOF98267.1"/>
    <property type="molecule type" value="Genomic_DNA"/>
</dbReference>
<keyword evidence="2" id="KW-0677">Repeat</keyword>
<dbReference type="PANTHER" id="PTHR45973">
    <property type="entry name" value="PROTEIN PHOSPHATASE 1 REGULATORY SUBUNIT SDS22-RELATED"/>
    <property type="match status" value="1"/>
</dbReference>
<keyword evidence="1" id="KW-0433">Leucine-rich repeat</keyword>
<name>A0A0L8I9Z5_OCTBM</name>
<dbReference type="SMART" id="SM00365">
    <property type="entry name" value="LRR_SD22"/>
    <property type="match status" value="3"/>
</dbReference>